<dbReference type="STRING" id="1304284.L21TH_2401"/>
<feature type="transmembrane region" description="Helical" evidence="1">
    <location>
        <begin position="521"/>
        <end position="540"/>
    </location>
</feature>
<dbReference type="AlphaFoldDB" id="R1ASD9"/>
<keyword evidence="1" id="KW-0472">Membrane</keyword>
<feature type="transmembrane region" description="Helical" evidence="1">
    <location>
        <begin position="489"/>
        <end position="509"/>
    </location>
</feature>
<dbReference type="eggNOG" id="ENOG5033JZD">
    <property type="taxonomic scope" value="Bacteria"/>
</dbReference>
<accession>R1ASD9</accession>
<dbReference type="RefSeq" id="WP_006316886.1">
    <property type="nucleotide sequence ID" value="NZ_ARZA01000267.1"/>
</dbReference>
<dbReference type="OrthoDB" id="1947349at2"/>
<evidence type="ECO:0000313" key="3">
    <source>
        <dbReference type="Proteomes" id="UP000013378"/>
    </source>
</evidence>
<evidence type="ECO:0000256" key="1">
    <source>
        <dbReference type="SAM" id="Phobius"/>
    </source>
</evidence>
<keyword evidence="3" id="KW-1185">Reference proteome</keyword>
<proteinExistence type="predicted"/>
<feature type="transmembrane region" description="Helical" evidence="1">
    <location>
        <begin position="413"/>
        <end position="441"/>
    </location>
</feature>
<dbReference type="EMBL" id="ARZA01000267">
    <property type="protein sequence ID" value="EOC99566.1"/>
    <property type="molecule type" value="Genomic_DNA"/>
</dbReference>
<feature type="transmembrane region" description="Helical" evidence="1">
    <location>
        <begin position="7"/>
        <end position="28"/>
    </location>
</feature>
<name>R1ASD9_9FIRM</name>
<dbReference type="Proteomes" id="UP000013378">
    <property type="component" value="Unassembled WGS sequence"/>
</dbReference>
<gene>
    <name evidence="2" type="ORF">L21TH_2401</name>
</gene>
<sequence length="550" mass="63472">MLNKRRVCLRTIIVIFAILVGFIGLHMYNHLRIQSISYTGEWGRGVEIGSAGINHNPLIEGFEDNILTITFDKKGQVNYSLVKSDGTLVKNGIAQIDGFNKNKIKDVYLIRNNLYYVKDSKLYKVSFNENSMFSTPETLVGNIEGFNYEVIDDVVYIQAYNKDKIQLYSIDNNKLKLEETFKNIWNIKDIYLRELNGQRYMFIVNKVNELSDEVLGGNLIDFKENNLKKVDKLEYLVNTYIGEIDIIPNEDKFFMVYPVMKILPGGQRSVTIEVKSMDAKKLNVVDATFISDTNIADLNDRIDVLLYNDGIRLFGSGLNTDNKYALKADIFMIDIDSSCNIKSTTYLSSTEHYSKNPTILDNDKGSYLAWLEIKDSGYRLMLNSTNEDFKRSSYTYTQQDYKNAFLKALVTPFYAIALTAIKGTVVLIFSILVFIPAVFIIKKMDIKDDKKKFFIFLGVYIIYNLFTFKNMYYRGTGVEFIPDILKSNFMIYIVPIALNILSAIVLFAYYRDKKYFNYLKYLVLFIGADIYFINLLYAPFSMMKIILGEL</sequence>
<keyword evidence="1" id="KW-0812">Transmembrane</keyword>
<evidence type="ECO:0000313" key="2">
    <source>
        <dbReference type="EMBL" id="EOC99566.1"/>
    </source>
</evidence>
<keyword evidence="1" id="KW-1133">Transmembrane helix</keyword>
<organism evidence="2 3">
    <name type="scientific">Caldisalinibacter kiritimatiensis</name>
    <dbReference type="NCBI Taxonomy" id="1304284"/>
    <lineage>
        <taxon>Bacteria</taxon>
        <taxon>Bacillati</taxon>
        <taxon>Bacillota</taxon>
        <taxon>Tissierellia</taxon>
        <taxon>Tissierellales</taxon>
        <taxon>Thermohalobacteraceae</taxon>
        <taxon>Caldisalinibacter</taxon>
    </lineage>
</organism>
<comment type="caution">
    <text evidence="2">The sequence shown here is derived from an EMBL/GenBank/DDBJ whole genome shotgun (WGS) entry which is preliminary data.</text>
</comment>
<protein>
    <submittedName>
        <fullName evidence="2">Uncharacterized protein</fullName>
    </submittedName>
</protein>
<reference evidence="2 3" key="1">
    <citation type="journal article" date="2015" name="Geomicrobiol. J.">
        <title>Caldisalinibacter kiritimatiensis gen. nov., sp. nov., a moderately thermohalophilic thiosulfate-reducing bacterium from a hypersaline microbial mat.</title>
        <authorList>
            <person name="Ben Hania W."/>
            <person name="Joseph M."/>
            <person name="Fiebig A."/>
            <person name="Bunk B."/>
            <person name="Klenk H.-P."/>
            <person name="Fardeau M.-L."/>
            <person name="Spring S."/>
        </authorList>
    </citation>
    <scope>NUCLEOTIDE SEQUENCE [LARGE SCALE GENOMIC DNA]</scope>
    <source>
        <strain evidence="2 3">L21-TH-D2</strain>
    </source>
</reference>
<feature type="transmembrane region" description="Helical" evidence="1">
    <location>
        <begin position="453"/>
        <end position="469"/>
    </location>
</feature>